<gene>
    <name evidence="3" type="ORF">ALMOND_2B005952</name>
</gene>
<evidence type="ECO:0000256" key="2">
    <source>
        <dbReference type="SAM" id="Phobius"/>
    </source>
</evidence>
<sequence length="183" mass="21081">MKAVSVPALRVLFLFCLATPLIFLISFSLSLPDSKRHNFLLSTYEFIVVAKSNRVAVFFMFNVIIVTLVLGSFSPSREDLEWYEMENNTKKEASNDEDWCCDDSDCDEGYGYYGSDGYDEDEDDDGSEDDINSEEFFGEEIDTDLERRTEDFIAKVTRKWREELLHEKLMFMTAIDSQPSSSS</sequence>
<evidence type="ECO:0000313" key="4">
    <source>
        <dbReference type="Proteomes" id="UP000327085"/>
    </source>
</evidence>
<dbReference type="EMBL" id="CABIKO010000089">
    <property type="protein sequence ID" value="VVA25005.1"/>
    <property type="molecule type" value="Genomic_DNA"/>
</dbReference>
<evidence type="ECO:0008006" key="5">
    <source>
        <dbReference type="Google" id="ProtNLM"/>
    </source>
</evidence>
<evidence type="ECO:0000313" key="3">
    <source>
        <dbReference type="EMBL" id="VVA25005.1"/>
    </source>
</evidence>
<feature type="transmembrane region" description="Helical" evidence="2">
    <location>
        <begin position="54"/>
        <end position="73"/>
    </location>
</feature>
<evidence type="ECO:0000256" key="1">
    <source>
        <dbReference type="SAM" id="MobiDB-lite"/>
    </source>
</evidence>
<reference evidence="4" key="1">
    <citation type="journal article" date="2020" name="Plant J.">
        <title>Transposons played a major role in the diversification between the closely related almond and peach genomes: results from the almond genome sequence.</title>
        <authorList>
            <person name="Alioto T."/>
            <person name="Alexiou K.G."/>
            <person name="Bardil A."/>
            <person name="Barteri F."/>
            <person name="Castanera R."/>
            <person name="Cruz F."/>
            <person name="Dhingra A."/>
            <person name="Duval H."/>
            <person name="Fernandez I Marti A."/>
            <person name="Frias L."/>
            <person name="Galan B."/>
            <person name="Garcia J.L."/>
            <person name="Howad W."/>
            <person name="Gomez-Garrido J."/>
            <person name="Gut M."/>
            <person name="Julca I."/>
            <person name="Morata J."/>
            <person name="Puigdomenech P."/>
            <person name="Ribeca P."/>
            <person name="Rubio Cabetas M.J."/>
            <person name="Vlasova A."/>
            <person name="Wirthensohn M."/>
            <person name="Garcia-Mas J."/>
            <person name="Gabaldon T."/>
            <person name="Casacuberta J.M."/>
            <person name="Arus P."/>
        </authorList>
    </citation>
    <scope>NUCLEOTIDE SEQUENCE [LARGE SCALE GENOMIC DNA]</scope>
    <source>
        <strain evidence="4">cv. Texas</strain>
    </source>
</reference>
<organism evidence="3 4">
    <name type="scientific">Prunus dulcis</name>
    <name type="common">Almond</name>
    <name type="synonym">Amygdalus dulcis</name>
    <dbReference type="NCBI Taxonomy" id="3755"/>
    <lineage>
        <taxon>Eukaryota</taxon>
        <taxon>Viridiplantae</taxon>
        <taxon>Streptophyta</taxon>
        <taxon>Embryophyta</taxon>
        <taxon>Tracheophyta</taxon>
        <taxon>Spermatophyta</taxon>
        <taxon>Magnoliopsida</taxon>
        <taxon>eudicotyledons</taxon>
        <taxon>Gunneridae</taxon>
        <taxon>Pentapetalae</taxon>
        <taxon>rosids</taxon>
        <taxon>fabids</taxon>
        <taxon>Rosales</taxon>
        <taxon>Rosaceae</taxon>
        <taxon>Amygdaloideae</taxon>
        <taxon>Amygdaleae</taxon>
        <taxon>Prunus</taxon>
    </lineage>
</organism>
<protein>
    <recommendedName>
        <fullName evidence="5">Transmembrane protein</fullName>
    </recommendedName>
</protein>
<name>A0A5E4FAP3_PRUDU</name>
<dbReference type="Proteomes" id="UP000327085">
    <property type="component" value="Chromosome 2"/>
</dbReference>
<dbReference type="Gramene" id="VVA25005">
    <property type="protein sequence ID" value="VVA25005"/>
    <property type="gene ID" value="Prudul26B005952"/>
</dbReference>
<keyword evidence="2" id="KW-0812">Transmembrane</keyword>
<dbReference type="OMA" id="HGYNEEN"/>
<dbReference type="InParanoid" id="A0A5E4FAP3"/>
<dbReference type="AlphaFoldDB" id="A0A5E4FAP3"/>
<keyword evidence="2" id="KW-0472">Membrane</keyword>
<accession>A0A5E4FAP3</accession>
<keyword evidence="2" id="KW-1133">Transmembrane helix</keyword>
<dbReference type="PANTHER" id="PTHR36595:SF2">
    <property type="entry name" value="SERINE_THREONINE-PROTEIN KINASE FHKB-RELATED"/>
    <property type="match status" value="1"/>
</dbReference>
<feature type="region of interest" description="Disordered" evidence="1">
    <location>
        <begin position="117"/>
        <end position="139"/>
    </location>
</feature>
<dbReference type="PANTHER" id="PTHR36595">
    <property type="entry name" value="TRANSMEMBRANE PROTEIN"/>
    <property type="match status" value="1"/>
</dbReference>
<proteinExistence type="predicted"/>